<dbReference type="Proteomes" id="UP000193978">
    <property type="component" value="Chromosome"/>
</dbReference>
<dbReference type="AlphaFoldDB" id="A0A1W6MRA4"/>
<feature type="signal peptide" evidence="1">
    <location>
        <begin position="1"/>
        <end position="20"/>
    </location>
</feature>
<evidence type="ECO:0000313" key="3">
    <source>
        <dbReference type="Proteomes" id="UP000193978"/>
    </source>
</evidence>
<reference evidence="2 3" key="1">
    <citation type="submission" date="2017-02" db="EMBL/GenBank/DDBJ databases">
        <authorList>
            <person name="Peterson S.W."/>
        </authorList>
    </citation>
    <scope>NUCLEOTIDE SEQUENCE [LARGE SCALE GENOMIC DNA]</scope>
    <source>
        <strain evidence="2 3">S285</strain>
    </source>
</reference>
<dbReference type="EMBL" id="CP019948">
    <property type="protein sequence ID" value="ARN80107.1"/>
    <property type="molecule type" value="Genomic_DNA"/>
</dbReference>
<protein>
    <submittedName>
        <fullName evidence="2">Uncharacterized protein</fullName>
    </submittedName>
</protein>
<accession>A0A1W6MRA4</accession>
<sequence>MRRALVVFLPLLAVSTRAEAAPVTLTCSLGQEGMPKQELVLEIEDGGVRLGSDHENIVDAQSLEKRSLVIKKDLISFRQMFAATRVAWDWKIDRATGKVTQKYINTETGKPFLTKTGDCTGG</sequence>
<dbReference type="KEGG" id="mbry:B1812_02330"/>
<gene>
    <name evidence="2" type="ORF">B1812_02330</name>
</gene>
<dbReference type="RefSeq" id="WP_085770163.1">
    <property type="nucleotide sequence ID" value="NZ_AP027149.1"/>
</dbReference>
<evidence type="ECO:0000256" key="1">
    <source>
        <dbReference type="SAM" id="SignalP"/>
    </source>
</evidence>
<organism evidence="2 3">
    <name type="scientific">Methylocystis bryophila</name>
    <dbReference type="NCBI Taxonomy" id="655015"/>
    <lineage>
        <taxon>Bacteria</taxon>
        <taxon>Pseudomonadati</taxon>
        <taxon>Pseudomonadota</taxon>
        <taxon>Alphaproteobacteria</taxon>
        <taxon>Hyphomicrobiales</taxon>
        <taxon>Methylocystaceae</taxon>
        <taxon>Methylocystis</taxon>
    </lineage>
</organism>
<keyword evidence="3" id="KW-1185">Reference proteome</keyword>
<name>A0A1W6MRA4_9HYPH</name>
<keyword evidence="1" id="KW-0732">Signal</keyword>
<feature type="chain" id="PRO_5012461751" evidence="1">
    <location>
        <begin position="21"/>
        <end position="122"/>
    </location>
</feature>
<evidence type="ECO:0000313" key="2">
    <source>
        <dbReference type="EMBL" id="ARN80107.1"/>
    </source>
</evidence>
<dbReference type="OrthoDB" id="9898893at2"/>
<proteinExistence type="predicted"/>